<proteinExistence type="predicted"/>
<accession>A0A8X6R5B5</accession>
<keyword evidence="4" id="KW-0540">Nuclease</keyword>
<name>A0A8X6R5B5_NEPPI</name>
<dbReference type="GO" id="GO:0003964">
    <property type="term" value="F:RNA-directed DNA polymerase activity"/>
    <property type="evidence" value="ECO:0007669"/>
    <property type="project" value="UniProtKB-KW"/>
</dbReference>
<dbReference type="SUPFAM" id="SSF50630">
    <property type="entry name" value="Acid proteases"/>
    <property type="match status" value="1"/>
</dbReference>
<evidence type="ECO:0000256" key="2">
    <source>
        <dbReference type="ARBA" id="ARBA00022679"/>
    </source>
</evidence>
<keyword evidence="6" id="KW-0378">Hydrolase</keyword>
<dbReference type="Pfam" id="PF02037">
    <property type="entry name" value="SAP"/>
    <property type="match status" value="1"/>
</dbReference>
<keyword evidence="2" id="KW-0808">Transferase</keyword>
<feature type="region of interest" description="Disordered" evidence="9">
    <location>
        <begin position="360"/>
        <end position="441"/>
    </location>
</feature>
<comment type="caution">
    <text evidence="11">The sequence shown here is derived from an EMBL/GenBank/DDBJ whole genome shotgun (WGS) entry which is preliminary data.</text>
</comment>
<dbReference type="InterPro" id="IPR043128">
    <property type="entry name" value="Rev_trsase/Diguanyl_cyclase"/>
</dbReference>
<dbReference type="FunFam" id="3.30.70.270:FF:000020">
    <property type="entry name" value="Transposon Tf2-6 polyprotein-like Protein"/>
    <property type="match status" value="1"/>
</dbReference>
<organism evidence="11 12">
    <name type="scientific">Nephila pilipes</name>
    <name type="common">Giant wood spider</name>
    <name type="synonym">Nephila maculata</name>
    <dbReference type="NCBI Taxonomy" id="299642"/>
    <lineage>
        <taxon>Eukaryota</taxon>
        <taxon>Metazoa</taxon>
        <taxon>Ecdysozoa</taxon>
        <taxon>Arthropoda</taxon>
        <taxon>Chelicerata</taxon>
        <taxon>Arachnida</taxon>
        <taxon>Araneae</taxon>
        <taxon>Araneomorphae</taxon>
        <taxon>Entelegynae</taxon>
        <taxon>Araneoidea</taxon>
        <taxon>Nephilidae</taxon>
        <taxon>Nephila</taxon>
    </lineage>
</organism>
<dbReference type="Proteomes" id="UP000887013">
    <property type="component" value="Unassembled WGS sequence"/>
</dbReference>
<keyword evidence="7" id="KW-0695">RNA-directed DNA polymerase</keyword>
<dbReference type="InterPro" id="IPR003034">
    <property type="entry name" value="SAP_dom"/>
</dbReference>
<dbReference type="FunFam" id="3.10.20.370:FF:000001">
    <property type="entry name" value="Retrovirus-related Pol polyprotein from transposon 17.6-like protein"/>
    <property type="match status" value="1"/>
</dbReference>
<dbReference type="EC" id="2.7.7.49" evidence="1"/>
<evidence type="ECO:0000256" key="9">
    <source>
        <dbReference type="SAM" id="MobiDB-lite"/>
    </source>
</evidence>
<dbReference type="PANTHER" id="PTHR37984">
    <property type="entry name" value="PROTEIN CBG26694"/>
    <property type="match status" value="1"/>
</dbReference>
<keyword evidence="3" id="KW-0548">Nucleotidyltransferase</keyword>
<evidence type="ECO:0000313" key="11">
    <source>
        <dbReference type="EMBL" id="GFU48179.1"/>
    </source>
</evidence>
<dbReference type="GO" id="GO:0016787">
    <property type="term" value="F:hydrolase activity"/>
    <property type="evidence" value="ECO:0007669"/>
    <property type="project" value="UniProtKB-KW"/>
</dbReference>
<evidence type="ECO:0000256" key="4">
    <source>
        <dbReference type="ARBA" id="ARBA00022722"/>
    </source>
</evidence>
<dbReference type="Pfam" id="PF00077">
    <property type="entry name" value="RVP"/>
    <property type="match status" value="1"/>
</dbReference>
<evidence type="ECO:0000256" key="6">
    <source>
        <dbReference type="ARBA" id="ARBA00022801"/>
    </source>
</evidence>
<dbReference type="InterPro" id="IPR000477">
    <property type="entry name" value="RT_dom"/>
</dbReference>
<keyword evidence="5" id="KW-0255">Endonuclease</keyword>
<keyword evidence="8" id="KW-0511">Multifunctional enzyme</keyword>
<dbReference type="CDD" id="cd09274">
    <property type="entry name" value="RNase_HI_RT_Ty3"/>
    <property type="match status" value="1"/>
</dbReference>
<evidence type="ECO:0000259" key="10">
    <source>
        <dbReference type="PROSITE" id="PS50800"/>
    </source>
</evidence>
<dbReference type="GO" id="GO:0004519">
    <property type="term" value="F:endonuclease activity"/>
    <property type="evidence" value="ECO:0007669"/>
    <property type="project" value="UniProtKB-KW"/>
</dbReference>
<evidence type="ECO:0000313" key="12">
    <source>
        <dbReference type="Proteomes" id="UP000887013"/>
    </source>
</evidence>
<dbReference type="Gene3D" id="3.10.20.370">
    <property type="match status" value="1"/>
</dbReference>
<dbReference type="SUPFAM" id="SSF56672">
    <property type="entry name" value="DNA/RNA polymerases"/>
    <property type="match status" value="1"/>
</dbReference>
<evidence type="ECO:0000256" key="3">
    <source>
        <dbReference type="ARBA" id="ARBA00022695"/>
    </source>
</evidence>
<feature type="compositionally biased region" description="Polar residues" evidence="9">
    <location>
        <begin position="320"/>
        <end position="329"/>
    </location>
</feature>
<dbReference type="AlphaFoldDB" id="A0A8X6R5B5"/>
<dbReference type="SMART" id="SM00513">
    <property type="entry name" value="SAP"/>
    <property type="match status" value="1"/>
</dbReference>
<dbReference type="InterPro" id="IPR041577">
    <property type="entry name" value="RT_RNaseH_2"/>
</dbReference>
<dbReference type="SUPFAM" id="SSF68906">
    <property type="entry name" value="SAP domain"/>
    <property type="match status" value="1"/>
</dbReference>
<evidence type="ECO:0000256" key="1">
    <source>
        <dbReference type="ARBA" id="ARBA00012493"/>
    </source>
</evidence>
<feature type="region of interest" description="Disordered" evidence="9">
    <location>
        <begin position="310"/>
        <end position="329"/>
    </location>
</feature>
<dbReference type="InterPro" id="IPR050951">
    <property type="entry name" value="Retrovirus_Pol_polyprotein"/>
</dbReference>
<evidence type="ECO:0000256" key="7">
    <source>
        <dbReference type="ARBA" id="ARBA00022918"/>
    </source>
</evidence>
<dbReference type="Gene3D" id="3.30.70.270">
    <property type="match status" value="2"/>
</dbReference>
<dbReference type="InterPro" id="IPR036361">
    <property type="entry name" value="SAP_dom_sf"/>
</dbReference>
<dbReference type="CDD" id="cd01647">
    <property type="entry name" value="RT_LTR"/>
    <property type="match status" value="1"/>
</dbReference>
<dbReference type="InterPro" id="IPR021109">
    <property type="entry name" value="Peptidase_aspartic_dom_sf"/>
</dbReference>
<dbReference type="InterPro" id="IPR043502">
    <property type="entry name" value="DNA/RNA_pol_sf"/>
</dbReference>
<dbReference type="Pfam" id="PF00078">
    <property type="entry name" value="RVT_1"/>
    <property type="match status" value="1"/>
</dbReference>
<sequence>MSTNADIIFDSLESHPLQNLTIVQLKKELRFRNLSLTGNKNDLMLRIVEDNIKRKNEGTLDELNTLRMQYFNDEETPSDRNLLMEIESLRKQVELLSNSATQSPLPMPPPSQIDPNIAAILSTLMETQKQFLERQANSNVIQITSTNDTANSIQIFKGEIIENALEWLKEVERISTLANWSDELKLTNAISRLSGSAKNWQLTTGKNFNDWITWKTALASRFKRRITMQEFLAHQSERKLKHNESLVDYIYSKDALLEKAPFTIPQPDRISMIIGDITDEKWQIALATQNSNTVEELIDRATALDAIRSAKQEHKKHSTKSQIRSSYTYDEQRRKYNPITDDVRDITCWRCGIKGHASFMCSLPPPPRGSTIAQPRNTSRQNQYSNSQTSAQFPSSSSSTSSNNHALVETTSLNSSNSRRNNNNRNSTSGRSTTANNPSINCIRTQTNRRALIPVIINNDTEIQALCDPCADITVIQESCVPSDIVIHPWNDGQFQVVDHEIKPKGWISLNIIVGNVEHMMPKIGICTQLPFKLILGFDWQQQVQARCTYDPNGSLCISTPTSFHLYECIHASKPSINCVALNQPLLDDVSLPEATFNIVSSETDLIPKSAGLSTTQQAQLDAVFGKFTDVFYANDDNIGLCPYVEFKIELKHEKPMRCRPYRLSEPDRQFLKTQIQKWLKQGICRHFSRTINPIKKIDPHPIDQMEDVIQRSAGKRYNSKMDVKSAFHCIRIRETDTYKTGFVTPDGHYEFLRMSFGVTNGPSTMTRAIKKAYDHLAPHNVNTYIDDISTSHDDFNFHLKVIYKIFEATQKAGFKLTREKLQFAVPEITLFGRTVSHDGVRPDPERIAAIERYLTLKSIQEVRSFLGFANQFRKYIRNYAVIAKPLTSVLKGLEKKTSSAPIVLTDDQQRTFETLKSAITTGPILSYFKQGLPTFVKTDASYSDLGAVLSQEQNGKRRIIEYASRTLKDAETRYHSNELECTAVHWALMENFRLYLLGHKFQLITDNYTTAYVVAKSAINRKFARYLVDLAQFDFTTEHRPGKQNVIADHFSRFPTPPVCLVVTASYETEICAKQKRDDFCQYIFRLLKEKKSKQKDNVNHMQLQYR</sequence>
<feature type="domain" description="SAP" evidence="10">
    <location>
        <begin position="17"/>
        <end position="51"/>
    </location>
</feature>
<dbReference type="Pfam" id="PF17919">
    <property type="entry name" value="RT_RNaseH_2"/>
    <property type="match status" value="1"/>
</dbReference>
<dbReference type="InterPro" id="IPR018061">
    <property type="entry name" value="Retropepsins"/>
</dbReference>
<keyword evidence="12" id="KW-1185">Reference proteome</keyword>
<protein>
    <recommendedName>
        <fullName evidence="1">RNA-directed DNA polymerase</fullName>
        <ecNumber evidence="1">2.7.7.49</ecNumber>
    </recommendedName>
</protein>
<dbReference type="OrthoDB" id="7288680at2759"/>
<gene>
    <name evidence="11" type="primary">pol</name>
    <name evidence="11" type="ORF">NPIL_85871</name>
</gene>
<reference evidence="11" key="1">
    <citation type="submission" date="2020-08" db="EMBL/GenBank/DDBJ databases">
        <title>Multicomponent nature underlies the extraordinary mechanical properties of spider dragline silk.</title>
        <authorList>
            <person name="Kono N."/>
            <person name="Nakamura H."/>
            <person name="Mori M."/>
            <person name="Yoshida Y."/>
            <person name="Ohtoshi R."/>
            <person name="Malay A.D."/>
            <person name="Moran D.A.P."/>
            <person name="Tomita M."/>
            <person name="Numata K."/>
            <person name="Arakawa K."/>
        </authorList>
    </citation>
    <scope>NUCLEOTIDE SEQUENCE</scope>
</reference>
<dbReference type="PANTHER" id="PTHR37984:SF5">
    <property type="entry name" value="PROTEIN NYNRIN-LIKE"/>
    <property type="match status" value="1"/>
</dbReference>
<evidence type="ECO:0000256" key="8">
    <source>
        <dbReference type="ARBA" id="ARBA00023268"/>
    </source>
</evidence>
<feature type="compositionally biased region" description="Polar residues" evidence="9">
    <location>
        <begin position="371"/>
        <end position="384"/>
    </location>
</feature>
<dbReference type="Gene3D" id="1.10.720.30">
    <property type="entry name" value="SAP domain"/>
    <property type="match status" value="1"/>
</dbReference>
<evidence type="ECO:0000256" key="5">
    <source>
        <dbReference type="ARBA" id="ARBA00022759"/>
    </source>
</evidence>
<feature type="compositionally biased region" description="Low complexity" evidence="9">
    <location>
        <begin position="385"/>
        <end position="437"/>
    </location>
</feature>
<dbReference type="Gene3D" id="3.10.10.10">
    <property type="entry name" value="HIV Type 1 Reverse Transcriptase, subunit A, domain 1"/>
    <property type="match status" value="1"/>
</dbReference>
<dbReference type="EMBL" id="BMAW01086640">
    <property type="protein sequence ID" value="GFU48179.1"/>
    <property type="molecule type" value="Genomic_DNA"/>
</dbReference>
<dbReference type="PROSITE" id="PS50800">
    <property type="entry name" value="SAP"/>
    <property type="match status" value="1"/>
</dbReference>